<protein>
    <submittedName>
        <fullName evidence="1">Uncharacterized protein</fullName>
    </submittedName>
</protein>
<evidence type="ECO:0000313" key="1">
    <source>
        <dbReference type="EMBL" id="KAG0424081.1"/>
    </source>
</evidence>
<keyword evidence="2" id="KW-1185">Reference proteome</keyword>
<reference evidence="1 2" key="1">
    <citation type="journal article" date="2020" name="Cell">
        <title>Large-Scale Comparative Analyses of Tick Genomes Elucidate Their Genetic Diversity and Vector Capacities.</title>
        <authorList>
            <consortium name="Tick Genome and Microbiome Consortium (TIGMIC)"/>
            <person name="Jia N."/>
            <person name="Wang J."/>
            <person name="Shi W."/>
            <person name="Du L."/>
            <person name="Sun Y."/>
            <person name="Zhan W."/>
            <person name="Jiang J.F."/>
            <person name="Wang Q."/>
            <person name="Zhang B."/>
            <person name="Ji P."/>
            <person name="Bell-Sakyi L."/>
            <person name="Cui X.M."/>
            <person name="Yuan T.T."/>
            <person name="Jiang B.G."/>
            <person name="Yang W.F."/>
            <person name="Lam T.T."/>
            <person name="Chang Q.C."/>
            <person name="Ding S.J."/>
            <person name="Wang X.J."/>
            <person name="Zhu J.G."/>
            <person name="Ruan X.D."/>
            <person name="Zhao L."/>
            <person name="Wei J.T."/>
            <person name="Ye R.Z."/>
            <person name="Que T.C."/>
            <person name="Du C.H."/>
            <person name="Zhou Y.H."/>
            <person name="Cheng J.X."/>
            <person name="Dai P.F."/>
            <person name="Guo W.B."/>
            <person name="Han X.H."/>
            <person name="Huang E.J."/>
            <person name="Li L.F."/>
            <person name="Wei W."/>
            <person name="Gao Y.C."/>
            <person name="Liu J.Z."/>
            <person name="Shao H.Z."/>
            <person name="Wang X."/>
            <person name="Wang C.C."/>
            <person name="Yang T.C."/>
            <person name="Huo Q.B."/>
            <person name="Li W."/>
            <person name="Chen H.Y."/>
            <person name="Chen S.E."/>
            <person name="Zhou L.G."/>
            <person name="Ni X.B."/>
            <person name="Tian J.H."/>
            <person name="Sheng Y."/>
            <person name="Liu T."/>
            <person name="Pan Y.S."/>
            <person name="Xia L.Y."/>
            <person name="Li J."/>
            <person name="Zhao F."/>
            <person name="Cao W.C."/>
        </authorList>
    </citation>
    <scope>NUCLEOTIDE SEQUENCE [LARGE SCALE GENOMIC DNA]</scope>
    <source>
        <strain evidence="1">Iper-2018</strain>
    </source>
</reference>
<evidence type="ECO:0000313" key="2">
    <source>
        <dbReference type="Proteomes" id="UP000805193"/>
    </source>
</evidence>
<organism evidence="1 2">
    <name type="scientific">Ixodes persulcatus</name>
    <name type="common">Taiga tick</name>
    <dbReference type="NCBI Taxonomy" id="34615"/>
    <lineage>
        <taxon>Eukaryota</taxon>
        <taxon>Metazoa</taxon>
        <taxon>Ecdysozoa</taxon>
        <taxon>Arthropoda</taxon>
        <taxon>Chelicerata</taxon>
        <taxon>Arachnida</taxon>
        <taxon>Acari</taxon>
        <taxon>Parasitiformes</taxon>
        <taxon>Ixodida</taxon>
        <taxon>Ixodoidea</taxon>
        <taxon>Ixodidae</taxon>
        <taxon>Ixodinae</taxon>
        <taxon>Ixodes</taxon>
    </lineage>
</organism>
<dbReference type="Proteomes" id="UP000805193">
    <property type="component" value="Unassembled WGS sequence"/>
</dbReference>
<dbReference type="EMBL" id="JABSTQ010010019">
    <property type="protein sequence ID" value="KAG0424081.1"/>
    <property type="molecule type" value="Genomic_DNA"/>
</dbReference>
<sequence>MKNSYDWRELPWQACSGIEHQRYLPDPQSVLKFKLTCRGASGTEEAFLPVTVYIQDVNDHAPEFENVPYHLEVDEGGNENNSFALSDPLEGIIVINKPLDFDHGPREYRLEIQARDHGSPESFQSLTSVTIRVKDADDQNPVFTRQVYKTNVTEAAVITGARLRVKLQTDAPVHAFDQDLGINAPLRYSIIHVSTRQYPGLAETLDPLQETELGIFELQEQTAELFMVREVDLESLPSPVFTLQVQ</sequence>
<proteinExistence type="predicted"/>
<name>A0AC60PSI4_IXOPE</name>
<gene>
    <name evidence="1" type="ORF">HPB47_000171</name>
</gene>
<accession>A0AC60PSI4</accession>
<feature type="non-terminal residue" evidence="1">
    <location>
        <position position="246"/>
    </location>
</feature>
<comment type="caution">
    <text evidence="1">The sequence shown here is derived from an EMBL/GenBank/DDBJ whole genome shotgun (WGS) entry which is preliminary data.</text>
</comment>